<comment type="pathway">
    <text evidence="5">Polyol metabolism; glycerol fermentation; glycerone phosphate from glycerol (oxidative route): step 1/2.</text>
</comment>
<gene>
    <name evidence="10" type="ORF">NQF89_04155</name>
</gene>
<keyword evidence="4" id="KW-0520">NAD</keyword>
<evidence type="ECO:0000313" key="11">
    <source>
        <dbReference type="Proteomes" id="UP001165575"/>
    </source>
</evidence>
<dbReference type="Gene3D" id="1.20.1090.10">
    <property type="entry name" value="Dehydroquinate synthase-like - alpha domain"/>
    <property type="match status" value="1"/>
</dbReference>
<dbReference type="EC" id="1.1.1.6" evidence="6"/>
<dbReference type="NCBIfam" id="NF006941">
    <property type="entry name" value="PRK09423.1"/>
    <property type="match status" value="1"/>
</dbReference>
<keyword evidence="2" id="KW-0479">Metal-binding</keyword>
<reference evidence="10 11" key="1">
    <citation type="submission" date="2022-07" db="EMBL/GenBank/DDBJ databases">
        <title>Bombella genomes.</title>
        <authorList>
            <person name="Harer L."/>
            <person name="Styblova S."/>
            <person name="Ehrmann M."/>
        </authorList>
    </citation>
    <scope>NUCLEOTIDE SEQUENCE [LARGE SCALE GENOMIC DNA]</scope>
    <source>
        <strain evidence="10 11">TMW 2.2556</strain>
    </source>
</reference>
<dbReference type="Pfam" id="PF00465">
    <property type="entry name" value="Fe-ADH"/>
    <property type="match status" value="1"/>
</dbReference>
<dbReference type="InterPro" id="IPR018211">
    <property type="entry name" value="ADH_Fe_CS"/>
</dbReference>
<dbReference type="PIRSF" id="PIRSF000112">
    <property type="entry name" value="Glycerol_dehydrogenase"/>
    <property type="match status" value="1"/>
</dbReference>
<dbReference type="SUPFAM" id="SSF56796">
    <property type="entry name" value="Dehydroquinate synthase-like"/>
    <property type="match status" value="1"/>
</dbReference>
<evidence type="ECO:0000256" key="8">
    <source>
        <dbReference type="ARBA" id="ARBA00049006"/>
    </source>
</evidence>
<dbReference type="RefSeq" id="WP_155572862.1">
    <property type="nucleotide sequence ID" value="NZ_JANIDX010000003.1"/>
</dbReference>
<evidence type="ECO:0000259" key="9">
    <source>
        <dbReference type="Pfam" id="PF00465"/>
    </source>
</evidence>
<dbReference type="PROSITE" id="PS00913">
    <property type="entry name" value="ADH_IRON_1"/>
    <property type="match status" value="1"/>
</dbReference>
<name>A0ABT3WKK0_9PROT</name>
<dbReference type="EMBL" id="JANIDX010000003">
    <property type="protein sequence ID" value="MCX5619615.1"/>
    <property type="molecule type" value="Genomic_DNA"/>
</dbReference>
<evidence type="ECO:0000256" key="4">
    <source>
        <dbReference type="ARBA" id="ARBA00023027"/>
    </source>
</evidence>
<evidence type="ECO:0000256" key="2">
    <source>
        <dbReference type="ARBA" id="ARBA00022723"/>
    </source>
</evidence>
<feature type="domain" description="Alcohol dehydrogenase iron-type/glycerol dehydrogenase GldA" evidence="9">
    <location>
        <begin position="12"/>
        <end position="158"/>
    </location>
</feature>
<sequence>MVNNIPRTVASPKKFVIGTGLLAQLHDVVKDFGDNAFIISDEFFVERVQKESVAGLEKAGLKGKAEKFNRECTDAEIKRLGELAKKQGANVIVGIGGGKTLDTSKAVAHYYKLPIILYPTIASTDAPCIALAVIYTESGEFDRYLFLPQNPDVVVADTSVIAGAPVRFFAAGIGDALSTYFEARACHQADGMNLSCKRPSRTGLGLARMCYDLVCKNVDLAMDAVRNKVPTRALEEMVEATIYLSGTGAETGGLAAAHAVHNGMTAIEDLHHAQHGEKVVFGLMTQLVLENAPKEEIEEVLRVVRVAGLPMTLKELGVKEFVEADWRKVAEIACDKNDTMGNLPFKVTPDDVYHAMVAANALGERYRAEHQGK</sequence>
<protein>
    <recommendedName>
        <fullName evidence="7">Glycerol dehydrogenase</fullName>
        <ecNumber evidence="6">1.1.1.6</ecNumber>
    </recommendedName>
</protein>
<keyword evidence="11" id="KW-1185">Reference proteome</keyword>
<evidence type="ECO:0000313" key="10">
    <source>
        <dbReference type="EMBL" id="MCX5619615.1"/>
    </source>
</evidence>
<evidence type="ECO:0000256" key="5">
    <source>
        <dbReference type="ARBA" id="ARBA00037918"/>
    </source>
</evidence>
<evidence type="ECO:0000256" key="1">
    <source>
        <dbReference type="ARBA" id="ARBA00007358"/>
    </source>
</evidence>
<evidence type="ECO:0000256" key="7">
    <source>
        <dbReference type="ARBA" id="ARBA00040132"/>
    </source>
</evidence>
<dbReference type="PANTHER" id="PTHR43616">
    <property type="entry name" value="GLYCEROL DEHYDROGENASE"/>
    <property type="match status" value="1"/>
</dbReference>
<evidence type="ECO:0000256" key="3">
    <source>
        <dbReference type="ARBA" id="ARBA00023002"/>
    </source>
</evidence>
<dbReference type="CDD" id="cd08170">
    <property type="entry name" value="GlyDH"/>
    <property type="match status" value="1"/>
</dbReference>
<dbReference type="PANTHER" id="PTHR43616:SF5">
    <property type="entry name" value="GLYCEROL DEHYDROGENASE 1"/>
    <property type="match status" value="1"/>
</dbReference>
<dbReference type="InterPro" id="IPR016205">
    <property type="entry name" value="Glycerol_DH"/>
</dbReference>
<comment type="catalytic activity">
    <reaction evidence="8">
        <text>glycerol + NAD(+) = dihydroxyacetone + NADH + H(+)</text>
        <dbReference type="Rhea" id="RHEA:13769"/>
        <dbReference type="ChEBI" id="CHEBI:15378"/>
        <dbReference type="ChEBI" id="CHEBI:16016"/>
        <dbReference type="ChEBI" id="CHEBI:17754"/>
        <dbReference type="ChEBI" id="CHEBI:57540"/>
        <dbReference type="ChEBI" id="CHEBI:57945"/>
        <dbReference type="EC" id="1.1.1.6"/>
    </reaction>
</comment>
<accession>A0ABT3WKK0</accession>
<dbReference type="Proteomes" id="UP001165575">
    <property type="component" value="Unassembled WGS sequence"/>
</dbReference>
<comment type="caution">
    <text evidence="10">The sequence shown here is derived from an EMBL/GenBank/DDBJ whole genome shotgun (WGS) entry which is preliminary data.</text>
</comment>
<evidence type="ECO:0000256" key="6">
    <source>
        <dbReference type="ARBA" id="ARBA00039147"/>
    </source>
</evidence>
<dbReference type="Gene3D" id="3.40.50.1970">
    <property type="match status" value="1"/>
</dbReference>
<keyword evidence="3" id="KW-0560">Oxidoreductase</keyword>
<organism evidence="10 11">
    <name type="scientific">Bombella pollinis</name>
    <dbReference type="NCBI Taxonomy" id="2967337"/>
    <lineage>
        <taxon>Bacteria</taxon>
        <taxon>Pseudomonadati</taxon>
        <taxon>Pseudomonadota</taxon>
        <taxon>Alphaproteobacteria</taxon>
        <taxon>Acetobacterales</taxon>
        <taxon>Acetobacteraceae</taxon>
        <taxon>Bombella</taxon>
    </lineage>
</organism>
<dbReference type="InterPro" id="IPR001670">
    <property type="entry name" value="ADH_Fe/GldA"/>
</dbReference>
<proteinExistence type="inferred from homology"/>
<comment type="similarity">
    <text evidence="1">Belongs to the iron-containing alcohol dehydrogenase family.</text>
</comment>